<evidence type="ECO:0000259" key="13">
    <source>
        <dbReference type="PROSITE" id="PS50113"/>
    </source>
</evidence>
<protein>
    <recommendedName>
        <fullName evidence="2">histidine kinase</fullName>
        <ecNumber evidence="2">2.7.13.3</ecNumber>
    </recommendedName>
</protein>
<dbReference type="PROSITE" id="PS50109">
    <property type="entry name" value="HIS_KIN"/>
    <property type="match status" value="1"/>
</dbReference>
<evidence type="ECO:0000256" key="1">
    <source>
        <dbReference type="ARBA" id="ARBA00000085"/>
    </source>
</evidence>
<keyword evidence="7" id="KW-0067">ATP-binding</keyword>
<dbReference type="InterPro" id="IPR036890">
    <property type="entry name" value="HATPase_C_sf"/>
</dbReference>
<keyword evidence="5" id="KW-0547">Nucleotide-binding</keyword>
<dbReference type="InterPro" id="IPR004358">
    <property type="entry name" value="Sig_transdc_His_kin-like_C"/>
</dbReference>
<dbReference type="RefSeq" id="WP_191157619.1">
    <property type="nucleotide sequence ID" value="NZ_JACWUN010000020.1"/>
</dbReference>
<dbReference type="InterPro" id="IPR003594">
    <property type="entry name" value="HATPase_dom"/>
</dbReference>
<dbReference type="PANTHER" id="PTHR43065">
    <property type="entry name" value="SENSOR HISTIDINE KINASE"/>
    <property type="match status" value="1"/>
</dbReference>
<dbReference type="InterPro" id="IPR001789">
    <property type="entry name" value="Sig_transdc_resp-reg_receiver"/>
</dbReference>
<accession>A0A8J6UHN7</accession>
<dbReference type="GO" id="GO:0006355">
    <property type="term" value="P:regulation of DNA-templated transcription"/>
    <property type="evidence" value="ECO:0007669"/>
    <property type="project" value="InterPro"/>
</dbReference>
<keyword evidence="10" id="KW-1133">Transmembrane helix</keyword>
<keyword evidence="3 9" id="KW-0597">Phosphoprotein</keyword>
<dbReference type="Pfam" id="PF00989">
    <property type="entry name" value="PAS"/>
    <property type="match status" value="1"/>
</dbReference>
<evidence type="ECO:0000256" key="6">
    <source>
        <dbReference type="ARBA" id="ARBA00022777"/>
    </source>
</evidence>
<dbReference type="PANTHER" id="PTHR43065:SF42">
    <property type="entry name" value="TWO-COMPONENT SENSOR PPRA"/>
    <property type="match status" value="1"/>
</dbReference>
<keyword evidence="10" id="KW-0812">Transmembrane</keyword>
<dbReference type="SMART" id="SM00086">
    <property type="entry name" value="PAC"/>
    <property type="match status" value="1"/>
</dbReference>
<dbReference type="InterPro" id="IPR035965">
    <property type="entry name" value="PAS-like_dom_sf"/>
</dbReference>
<evidence type="ECO:0000256" key="4">
    <source>
        <dbReference type="ARBA" id="ARBA00022679"/>
    </source>
</evidence>
<gene>
    <name evidence="14" type="ORF">ICT70_13765</name>
</gene>
<dbReference type="InterPro" id="IPR001610">
    <property type="entry name" value="PAC"/>
</dbReference>
<dbReference type="CDD" id="cd00156">
    <property type="entry name" value="REC"/>
    <property type="match status" value="1"/>
</dbReference>
<dbReference type="SUPFAM" id="SSF55785">
    <property type="entry name" value="PYP-like sensor domain (PAS domain)"/>
    <property type="match status" value="1"/>
</dbReference>
<evidence type="ECO:0000256" key="9">
    <source>
        <dbReference type="PROSITE-ProRule" id="PRU00169"/>
    </source>
</evidence>
<organism evidence="14 15">
    <name type="scientific">Pelovirga terrestris</name>
    <dbReference type="NCBI Taxonomy" id="2771352"/>
    <lineage>
        <taxon>Bacteria</taxon>
        <taxon>Pseudomonadati</taxon>
        <taxon>Thermodesulfobacteriota</taxon>
        <taxon>Desulfuromonadia</taxon>
        <taxon>Geobacterales</taxon>
        <taxon>Geobacteraceae</taxon>
        <taxon>Pelovirga</taxon>
    </lineage>
</organism>
<dbReference type="SMART" id="SM00448">
    <property type="entry name" value="REC"/>
    <property type="match status" value="1"/>
</dbReference>
<dbReference type="PROSITE" id="PS50113">
    <property type="entry name" value="PAC"/>
    <property type="match status" value="1"/>
</dbReference>
<dbReference type="SUPFAM" id="SSF47384">
    <property type="entry name" value="Homodimeric domain of signal transducing histidine kinase"/>
    <property type="match status" value="1"/>
</dbReference>
<dbReference type="SUPFAM" id="SSF52172">
    <property type="entry name" value="CheY-like"/>
    <property type="match status" value="1"/>
</dbReference>
<keyword evidence="15" id="KW-1185">Reference proteome</keyword>
<feature type="transmembrane region" description="Helical" evidence="10">
    <location>
        <begin position="51"/>
        <end position="71"/>
    </location>
</feature>
<evidence type="ECO:0000256" key="3">
    <source>
        <dbReference type="ARBA" id="ARBA00022553"/>
    </source>
</evidence>
<dbReference type="Gene3D" id="3.30.450.40">
    <property type="match status" value="1"/>
</dbReference>
<dbReference type="InterPro" id="IPR000700">
    <property type="entry name" value="PAS-assoc_C"/>
</dbReference>
<evidence type="ECO:0000256" key="7">
    <source>
        <dbReference type="ARBA" id="ARBA00022840"/>
    </source>
</evidence>
<evidence type="ECO:0000313" key="14">
    <source>
        <dbReference type="EMBL" id="MBD1401728.1"/>
    </source>
</evidence>
<dbReference type="Pfam" id="PF02518">
    <property type="entry name" value="HATPase_c"/>
    <property type="match status" value="1"/>
</dbReference>
<dbReference type="SMART" id="SM00387">
    <property type="entry name" value="HATPase_c"/>
    <property type="match status" value="1"/>
</dbReference>
<feature type="domain" description="Histidine kinase" evidence="11">
    <location>
        <begin position="402"/>
        <end position="626"/>
    </location>
</feature>
<reference evidence="14" key="1">
    <citation type="submission" date="2020-09" db="EMBL/GenBank/DDBJ databases">
        <title>Pelobacter alkaliphilus sp. nov., a novel anaerobic arsenate-reducing bacterium from terrestrial mud volcano.</title>
        <authorList>
            <person name="Khomyakova M.A."/>
            <person name="Merkel A.Y."/>
            <person name="Slobodkin A.I."/>
        </authorList>
    </citation>
    <scope>NUCLEOTIDE SEQUENCE</scope>
    <source>
        <strain evidence="14">M08fum</strain>
    </source>
</reference>
<keyword evidence="6" id="KW-0418">Kinase</keyword>
<dbReference type="InterPro" id="IPR011006">
    <property type="entry name" value="CheY-like_superfamily"/>
</dbReference>
<dbReference type="InterPro" id="IPR013767">
    <property type="entry name" value="PAS_fold"/>
</dbReference>
<dbReference type="InterPro" id="IPR029016">
    <property type="entry name" value="GAF-like_dom_sf"/>
</dbReference>
<comment type="caution">
    <text evidence="14">The sequence shown here is derived from an EMBL/GenBank/DDBJ whole genome shotgun (WGS) entry which is preliminary data.</text>
</comment>
<dbReference type="EMBL" id="JACWUN010000020">
    <property type="protein sequence ID" value="MBD1401728.1"/>
    <property type="molecule type" value="Genomic_DNA"/>
</dbReference>
<feature type="domain" description="PAC" evidence="13">
    <location>
        <begin position="335"/>
        <end position="389"/>
    </location>
</feature>
<evidence type="ECO:0000313" key="15">
    <source>
        <dbReference type="Proteomes" id="UP000632828"/>
    </source>
</evidence>
<dbReference type="SUPFAM" id="SSF55874">
    <property type="entry name" value="ATPase domain of HSP90 chaperone/DNA topoisomerase II/histidine kinase"/>
    <property type="match status" value="1"/>
</dbReference>
<dbReference type="Gene3D" id="3.30.450.20">
    <property type="entry name" value="PAS domain"/>
    <property type="match status" value="1"/>
</dbReference>
<dbReference type="InterPro" id="IPR003661">
    <property type="entry name" value="HisK_dim/P_dom"/>
</dbReference>
<name>A0A8J6UHN7_9BACT</name>
<dbReference type="NCBIfam" id="TIGR00229">
    <property type="entry name" value="sensory_box"/>
    <property type="match status" value="1"/>
</dbReference>
<dbReference type="InterPro" id="IPR000014">
    <property type="entry name" value="PAS"/>
</dbReference>
<comment type="catalytic activity">
    <reaction evidence="1">
        <text>ATP + protein L-histidine = ADP + protein N-phospho-L-histidine.</text>
        <dbReference type="EC" id="2.7.13.3"/>
    </reaction>
</comment>
<keyword evidence="8" id="KW-0902">Two-component regulatory system</keyword>
<dbReference type="SUPFAM" id="SSF55781">
    <property type="entry name" value="GAF domain-like"/>
    <property type="match status" value="1"/>
</dbReference>
<dbReference type="EC" id="2.7.13.3" evidence="2"/>
<dbReference type="PRINTS" id="PR00344">
    <property type="entry name" value="BCTRLSENSOR"/>
</dbReference>
<feature type="transmembrane region" description="Helical" evidence="10">
    <location>
        <begin position="12"/>
        <end position="30"/>
    </location>
</feature>
<dbReference type="SMART" id="SM00388">
    <property type="entry name" value="HisKA"/>
    <property type="match status" value="1"/>
</dbReference>
<dbReference type="Pfam" id="PF13185">
    <property type="entry name" value="GAF_2"/>
    <property type="match status" value="1"/>
</dbReference>
<dbReference type="AlphaFoldDB" id="A0A8J6UHN7"/>
<dbReference type="Gene3D" id="3.30.565.10">
    <property type="entry name" value="Histidine kinase-like ATPase, C-terminal domain"/>
    <property type="match status" value="1"/>
</dbReference>
<dbReference type="InterPro" id="IPR003018">
    <property type="entry name" value="GAF"/>
</dbReference>
<evidence type="ECO:0000259" key="12">
    <source>
        <dbReference type="PROSITE" id="PS50110"/>
    </source>
</evidence>
<keyword evidence="10" id="KW-0472">Membrane</keyword>
<dbReference type="CDD" id="cd00130">
    <property type="entry name" value="PAS"/>
    <property type="match status" value="1"/>
</dbReference>
<dbReference type="GO" id="GO:0000155">
    <property type="term" value="F:phosphorelay sensor kinase activity"/>
    <property type="evidence" value="ECO:0007669"/>
    <property type="project" value="InterPro"/>
</dbReference>
<evidence type="ECO:0000256" key="2">
    <source>
        <dbReference type="ARBA" id="ARBA00012438"/>
    </source>
</evidence>
<evidence type="ECO:0000259" key="11">
    <source>
        <dbReference type="PROSITE" id="PS50109"/>
    </source>
</evidence>
<sequence length="776" mass="85837">MAPSTPKSDRPTAIIVTLVFLVVSTFWNMLSDHLFAILLNRPEMNQHSTNIGHWFFIIFSAIMLYWLLRFWEASVAETQESLKKVNRSLRSVSECSRAITRLENEETLMQEICRICVEVGGHRMAWVAFKQDDAQKSLKPAAHWGADNIYLENLKASWSADSDIGQGPAGICIRTGEMVIFQNLLADFRFNPWLKEARKYGYASCIALPLIDNGRTFGALVIFNGIKNAFAPDKTELLAEMAEDLSYGIKTLRMQKIHQEEVQERLMLAAAMDQTSDGIITFDTNATIQYVNFSFLHLCGVPENRCVGTSLHNFECSQRNPEFYRAILKVFATNQPFSGHFINKRSDGSPYDIDAWIAPVFDADGSVIRYVATVRDISQEIVLQRQLRQAQKMEALATLSGGIAHDFNNILAIIITNTEMCLEDADEHDPQRPFLDLILKAGLRGKNLVRQFLTISRKPEQPQKPSNLTHVVEECVSMLRATLPTTIELQQQIPAQLSPVFADPTQIHQVIMNLCTNAADAIAGQNGVLNISLDEITLSVDSRTNYPELPGGNYVRLMVTDNGHGMSREVLDRIFDPFFTTKEQGKGTGLGLSIAHGIVKSHKGHISAVSILEGGTTFTVLLPATTEMVSGGDDSSRAQYTFGKEHILFVDDEADYATSINIVLERCGYQVTARTDSREALDLLRQDSFSCDLLISDQTMPHLTGTQLAAEALKLRPGLPIVLCSGSSPETDPAVSNANVAALGISKLLLKPVSRTELLTTVEQLLTAPGAGIANE</sequence>
<dbReference type="PROSITE" id="PS50110">
    <property type="entry name" value="RESPONSE_REGULATORY"/>
    <property type="match status" value="1"/>
</dbReference>
<evidence type="ECO:0000256" key="8">
    <source>
        <dbReference type="ARBA" id="ARBA00023012"/>
    </source>
</evidence>
<dbReference type="Pfam" id="PF00072">
    <property type="entry name" value="Response_reg"/>
    <property type="match status" value="1"/>
</dbReference>
<proteinExistence type="predicted"/>
<dbReference type="InterPro" id="IPR036097">
    <property type="entry name" value="HisK_dim/P_sf"/>
</dbReference>
<dbReference type="InterPro" id="IPR005467">
    <property type="entry name" value="His_kinase_dom"/>
</dbReference>
<keyword evidence="4" id="KW-0808">Transferase</keyword>
<dbReference type="Gene3D" id="3.40.50.2300">
    <property type="match status" value="1"/>
</dbReference>
<feature type="domain" description="Response regulatory" evidence="12">
    <location>
        <begin position="646"/>
        <end position="766"/>
    </location>
</feature>
<dbReference type="Proteomes" id="UP000632828">
    <property type="component" value="Unassembled WGS sequence"/>
</dbReference>
<evidence type="ECO:0000256" key="5">
    <source>
        <dbReference type="ARBA" id="ARBA00022741"/>
    </source>
</evidence>
<dbReference type="GO" id="GO:0005524">
    <property type="term" value="F:ATP binding"/>
    <property type="evidence" value="ECO:0007669"/>
    <property type="project" value="UniProtKB-KW"/>
</dbReference>
<evidence type="ECO:0000256" key="10">
    <source>
        <dbReference type="SAM" id="Phobius"/>
    </source>
</evidence>
<dbReference type="Gene3D" id="1.10.287.130">
    <property type="match status" value="1"/>
</dbReference>
<dbReference type="Pfam" id="PF00512">
    <property type="entry name" value="HisKA"/>
    <property type="match status" value="1"/>
</dbReference>
<feature type="modified residue" description="4-aspartylphosphate" evidence="9">
    <location>
        <position position="697"/>
    </location>
</feature>